<reference evidence="4 5" key="1">
    <citation type="submission" date="2016-04" db="EMBL/GenBank/DDBJ databases">
        <title>Genome sequence of Clostridium magnum DSM 2767.</title>
        <authorList>
            <person name="Poehlein A."/>
            <person name="Uhlig R."/>
            <person name="Fischer R."/>
            <person name="Bahl H."/>
            <person name="Daniel R."/>
        </authorList>
    </citation>
    <scope>NUCLEOTIDE SEQUENCE [LARGE SCALE GENOMIC DNA]</scope>
    <source>
        <strain evidence="4 5">DSM 2767</strain>
    </source>
</reference>
<evidence type="ECO:0000256" key="2">
    <source>
        <dbReference type="ARBA" id="ARBA00024325"/>
    </source>
</evidence>
<dbReference type="Gene3D" id="1.20.1260.10">
    <property type="match status" value="1"/>
</dbReference>
<dbReference type="GO" id="GO:0030435">
    <property type="term" value="P:sporulation resulting in formation of a cellular spore"/>
    <property type="evidence" value="ECO:0007669"/>
    <property type="project" value="UniProtKB-KW"/>
</dbReference>
<dbReference type="PANTHER" id="PTHR39183">
    <property type="entry name" value="SPORE COAT PROTEIN F-LIKE PROTEIN YHCQ"/>
    <property type="match status" value="1"/>
</dbReference>
<dbReference type="Proteomes" id="UP000076603">
    <property type="component" value="Unassembled WGS sequence"/>
</dbReference>
<organism evidence="4 5">
    <name type="scientific">Clostridium magnum DSM 2767</name>
    <dbReference type="NCBI Taxonomy" id="1121326"/>
    <lineage>
        <taxon>Bacteria</taxon>
        <taxon>Bacillati</taxon>
        <taxon>Bacillota</taxon>
        <taxon>Clostridia</taxon>
        <taxon>Eubacteriales</taxon>
        <taxon>Clostridiaceae</taxon>
        <taxon>Clostridium</taxon>
    </lineage>
</organism>
<evidence type="ECO:0000256" key="3">
    <source>
        <dbReference type="ARBA" id="ARBA00024344"/>
    </source>
</evidence>
<keyword evidence="5" id="KW-1185">Reference proteome</keyword>
<evidence type="ECO:0000313" key="4">
    <source>
        <dbReference type="EMBL" id="KZL91781.1"/>
    </source>
</evidence>
<dbReference type="STRING" id="1121326.CLMAG_15830"/>
<keyword evidence="4" id="KW-0946">Virion</keyword>
<keyword evidence="4" id="KW-0167">Capsid protein</keyword>
<accession>A0A162SRQ4</accession>
<evidence type="ECO:0000256" key="1">
    <source>
        <dbReference type="ARBA" id="ARBA00022969"/>
    </source>
</evidence>
<name>A0A162SRQ4_9CLOT</name>
<proteinExistence type="inferred from homology"/>
<keyword evidence="1" id="KW-0749">Sporulation</keyword>
<dbReference type="PATRIC" id="fig|1121326.3.peg.1555"/>
<gene>
    <name evidence="4" type="primary">cotF_1</name>
    <name evidence="4" type="ORF">CLMAG_15830</name>
</gene>
<dbReference type="Pfam" id="PF07875">
    <property type="entry name" value="Coat_F"/>
    <property type="match status" value="1"/>
</dbReference>
<dbReference type="InterPro" id="IPR012347">
    <property type="entry name" value="Ferritin-like"/>
</dbReference>
<evidence type="ECO:0000313" key="5">
    <source>
        <dbReference type="Proteomes" id="UP000076603"/>
    </source>
</evidence>
<dbReference type="AlphaFoldDB" id="A0A162SRQ4"/>
<sequence length="99" mass="11055">MMNAILEGITGMDKMNDQVIATDFLIAAKSGIKNYAAALSETASPEVRNTLTRQLNDAISMHERITNYMMDNGYYHAYNPQEQFKVDMKATDMALSLGK</sequence>
<dbReference type="InterPro" id="IPR012851">
    <property type="entry name" value="Spore_coat_CotF-like"/>
</dbReference>
<comment type="caution">
    <text evidence="4">The sequence shown here is derived from an EMBL/GenBank/DDBJ whole genome shotgun (WGS) entry which is preliminary data.</text>
</comment>
<dbReference type="PANTHER" id="PTHR39183:SF1">
    <property type="entry name" value="SPORE COAT PROTEIN F-LIKE PROTEIN YHCQ"/>
    <property type="match status" value="1"/>
</dbReference>
<protein>
    <submittedName>
        <fullName evidence="4">Spore coat protein F</fullName>
    </submittedName>
</protein>
<dbReference type="EMBL" id="LWAE01000002">
    <property type="protein sequence ID" value="KZL91781.1"/>
    <property type="molecule type" value="Genomic_DNA"/>
</dbReference>
<comment type="subcellular location">
    <subcellularLocation>
        <location evidence="2">Spore coat</location>
    </subcellularLocation>
</comment>
<comment type="similarity">
    <text evidence="3">Belongs to the CotF family.</text>
</comment>